<feature type="signal peptide" evidence="1">
    <location>
        <begin position="1"/>
        <end position="22"/>
    </location>
</feature>
<organism evidence="2 3">
    <name type="scientific">Flavimaribacter sediminis</name>
    <dbReference type="NCBI Taxonomy" id="2865987"/>
    <lineage>
        <taxon>Bacteria</taxon>
        <taxon>Pseudomonadati</taxon>
        <taxon>Pseudomonadota</taxon>
        <taxon>Alphaproteobacteria</taxon>
        <taxon>Hyphomicrobiales</taxon>
        <taxon>Rhizobiaceae</taxon>
        <taxon>Flavimaribacter</taxon>
    </lineage>
</organism>
<dbReference type="Gene3D" id="1.20.120.1490">
    <property type="match status" value="1"/>
</dbReference>
<evidence type="ECO:0008006" key="4">
    <source>
        <dbReference type="Google" id="ProtNLM"/>
    </source>
</evidence>
<reference evidence="2" key="1">
    <citation type="submission" date="2021-08" db="EMBL/GenBank/DDBJ databases">
        <title>Hoeflea bacterium WL0058 sp. nov., isolated from the sediment.</title>
        <authorList>
            <person name="Wang L."/>
            <person name="Zhang D."/>
        </authorList>
    </citation>
    <scope>NUCLEOTIDE SEQUENCE</scope>
    <source>
        <strain evidence="2">WL0058</strain>
    </source>
</reference>
<protein>
    <recommendedName>
        <fullName evidence="4">DUF3347 domain-containing protein</fullName>
    </recommendedName>
</protein>
<comment type="caution">
    <text evidence="2">The sequence shown here is derived from an EMBL/GenBank/DDBJ whole genome shotgun (WGS) entry which is preliminary data.</text>
</comment>
<sequence length="199" mass="21455">MSVRCTLSLALALSLAPFAALAEEHAHGQHDAPYAGFETREIKSLSQEDIEELRRGGGWGLALPAELNGRPGPAHLLELRDELALSADQVEAISAIYEEMRAAAIAAGERFIAAEAALSDAFSGSDLSEETLRGLLAESAAARDELRFVHLSRHLSTPGLLSDAQIRKYNVLRGYSDDPCANAPEGHDPEMWRRHNGCG</sequence>
<keyword evidence="3" id="KW-1185">Reference proteome</keyword>
<name>A0AAE2ZRA1_9HYPH</name>
<gene>
    <name evidence="2" type="ORF">K1W69_19490</name>
</gene>
<dbReference type="RefSeq" id="WP_220230120.1">
    <property type="nucleotide sequence ID" value="NZ_JAICBX010000004.1"/>
</dbReference>
<dbReference type="EMBL" id="JAICBX010000004">
    <property type="protein sequence ID" value="MBW8639387.1"/>
    <property type="molecule type" value="Genomic_DNA"/>
</dbReference>
<dbReference type="Proteomes" id="UP001196509">
    <property type="component" value="Unassembled WGS sequence"/>
</dbReference>
<accession>A0AAE2ZRA1</accession>
<dbReference type="AlphaFoldDB" id="A0AAE2ZRA1"/>
<feature type="chain" id="PRO_5042121919" description="DUF3347 domain-containing protein" evidence="1">
    <location>
        <begin position="23"/>
        <end position="199"/>
    </location>
</feature>
<evidence type="ECO:0000313" key="3">
    <source>
        <dbReference type="Proteomes" id="UP001196509"/>
    </source>
</evidence>
<proteinExistence type="predicted"/>
<evidence type="ECO:0000313" key="2">
    <source>
        <dbReference type="EMBL" id="MBW8639387.1"/>
    </source>
</evidence>
<evidence type="ECO:0000256" key="1">
    <source>
        <dbReference type="SAM" id="SignalP"/>
    </source>
</evidence>
<keyword evidence="1" id="KW-0732">Signal</keyword>